<name>A0A820PTJ1_9BILA</name>
<evidence type="ECO:0008006" key="7">
    <source>
        <dbReference type="Google" id="ProtNLM"/>
    </source>
</evidence>
<protein>
    <recommendedName>
        <fullName evidence="7">Tyrosyl-tRNA synthetase</fullName>
    </recommendedName>
</protein>
<accession>A0A820PTJ1</accession>
<keyword evidence="2" id="KW-0547">Nucleotide-binding</keyword>
<dbReference type="Gene3D" id="3.40.50.620">
    <property type="entry name" value="HUPs"/>
    <property type="match status" value="1"/>
</dbReference>
<dbReference type="InterPro" id="IPR014729">
    <property type="entry name" value="Rossmann-like_a/b/a_fold"/>
</dbReference>
<keyword evidence="3" id="KW-0067">ATP-binding</keyword>
<dbReference type="Proteomes" id="UP000663868">
    <property type="component" value="Unassembled WGS sequence"/>
</dbReference>
<evidence type="ECO:0000256" key="3">
    <source>
        <dbReference type="ARBA" id="ARBA00022840"/>
    </source>
</evidence>
<keyword evidence="4" id="KW-0030">Aminoacyl-tRNA synthetase</keyword>
<evidence type="ECO:0000256" key="4">
    <source>
        <dbReference type="ARBA" id="ARBA00023146"/>
    </source>
</evidence>
<feature type="non-terminal residue" evidence="5">
    <location>
        <position position="1"/>
    </location>
</feature>
<proteinExistence type="predicted"/>
<organism evidence="5 6">
    <name type="scientific">Adineta steineri</name>
    <dbReference type="NCBI Taxonomy" id="433720"/>
    <lineage>
        <taxon>Eukaryota</taxon>
        <taxon>Metazoa</taxon>
        <taxon>Spiralia</taxon>
        <taxon>Gnathifera</taxon>
        <taxon>Rotifera</taxon>
        <taxon>Eurotatoria</taxon>
        <taxon>Bdelloidea</taxon>
        <taxon>Adinetida</taxon>
        <taxon>Adinetidae</taxon>
        <taxon>Adineta</taxon>
    </lineage>
</organism>
<dbReference type="AlphaFoldDB" id="A0A820PTJ1"/>
<reference evidence="5" key="1">
    <citation type="submission" date="2021-02" db="EMBL/GenBank/DDBJ databases">
        <authorList>
            <person name="Nowell W R."/>
        </authorList>
    </citation>
    <scope>NUCLEOTIDE SEQUENCE</scope>
</reference>
<dbReference type="GO" id="GO:0004812">
    <property type="term" value="F:aminoacyl-tRNA ligase activity"/>
    <property type="evidence" value="ECO:0007669"/>
    <property type="project" value="UniProtKB-KW"/>
</dbReference>
<dbReference type="InterPro" id="IPR001412">
    <property type="entry name" value="aa-tRNA-synth_I_CS"/>
</dbReference>
<dbReference type="SUPFAM" id="SSF52374">
    <property type="entry name" value="Nucleotidylyl transferase"/>
    <property type="match status" value="1"/>
</dbReference>
<sequence>IINILLKRSLVRYYSISKRYLSTNTSDVFKLQEHGFFCDNLAEVEKLVTSKQQTIYCGFDPTAKSLHIGNLVGK</sequence>
<evidence type="ECO:0000313" key="5">
    <source>
        <dbReference type="EMBL" id="CAF4411360.1"/>
    </source>
</evidence>
<gene>
    <name evidence="5" type="ORF">KXQ929_LOCUS51611</name>
</gene>
<evidence type="ECO:0000256" key="1">
    <source>
        <dbReference type="ARBA" id="ARBA00022598"/>
    </source>
</evidence>
<dbReference type="GO" id="GO:0006418">
    <property type="term" value="P:tRNA aminoacylation for protein translation"/>
    <property type="evidence" value="ECO:0007669"/>
    <property type="project" value="InterPro"/>
</dbReference>
<dbReference type="GO" id="GO:0005524">
    <property type="term" value="F:ATP binding"/>
    <property type="evidence" value="ECO:0007669"/>
    <property type="project" value="UniProtKB-KW"/>
</dbReference>
<keyword evidence="1" id="KW-0436">Ligase</keyword>
<evidence type="ECO:0000313" key="6">
    <source>
        <dbReference type="Proteomes" id="UP000663868"/>
    </source>
</evidence>
<dbReference type="PROSITE" id="PS00178">
    <property type="entry name" value="AA_TRNA_LIGASE_I"/>
    <property type="match status" value="1"/>
</dbReference>
<dbReference type="EMBL" id="CAJOBB010025830">
    <property type="protein sequence ID" value="CAF4411360.1"/>
    <property type="molecule type" value="Genomic_DNA"/>
</dbReference>
<comment type="caution">
    <text evidence="5">The sequence shown here is derived from an EMBL/GenBank/DDBJ whole genome shotgun (WGS) entry which is preliminary data.</text>
</comment>
<evidence type="ECO:0000256" key="2">
    <source>
        <dbReference type="ARBA" id="ARBA00022741"/>
    </source>
</evidence>